<feature type="region of interest" description="Disordered" evidence="1">
    <location>
        <begin position="27"/>
        <end position="110"/>
    </location>
</feature>
<gene>
    <name evidence="2" type="ORF">HGRIS_001252</name>
</gene>
<feature type="compositionally biased region" description="Polar residues" evidence="1">
    <location>
        <begin position="68"/>
        <end position="85"/>
    </location>
</feature>
<accession>A0ABR3JNR3</accession>
<feature type="region of interest" description="Disordered" evidence="1">
    <location>
        <begin position="183"/>
        <end position="202"/>
    </location>
</feature>
<name>A0ABR3JNR3_9AGAR</name>
<keyword evidence="3" id="KW-1185">Reference proteome</keyword>
<evidence type="ECO:0000256" key="1">
    <source>
        <dbReference type="SAM" id="MobiDB-lite"/>
    </source>
</evidence>
<comment type="caution">
    <text evidence="2">The sequence shown here is derived from an EMBL/GenBank/DDBJ whole genome shotgun (WGS) entry which is preliminary data.</text>
</comment>
<feature type="compositionally biased region" description="Low complexity" evidence="1">
    <location>
        <begin position="37"/>
        <end position="54"/>
    </location>
</feature>
<evidence type="ECO:0000313" key="3">
    <source>
        <dbReference type="Proteomes" id="UP001556367"/>
    </source>
</evidence>
<organism evidence="2 3">
    <name type="scientific">Hohenbuehelia grisea</name>
    <dbReference type="NCBI Taxonomy" id="104357"/>
    <lineage>
        <taxon>Eukaryota</taxon>
        <taxon>Fungi</taxon>
        <taxon>Dikarya</taxon>
        <taxon>Basidiomycota</taxon>
        <taxon>Agaricomycotina</taxon>
        <taxon>Agaricomycetes</taxon>
        <taxon>Agaricomycetidae</taxon>
        <taxon>Agaricales</taxon>
        <taxon>Pleurotineae</taxon>
        <taxon>Pleurotaceae</taxon>
        <taxon>Hohenbuehelia</taxon>
    </lineage>
</organism>
<proteinExistence type="predicted"/>
<dbReference type="EMBL" id="JASNQZ010000005">
    <property type="protein sequence ID" value="KAL0957455.1"/>
    <property type="molecule type" value="Genomic_DNA"/>
</dbReference>
<feature type="compositionally biased region" description="Basic and acidic residues" evidence="1">
    <location>
        <begin position="100"/>
        <end position="110"/>
    </location>
</feature>
<protein>
    <submittedName>
        <fullName evidence="2">Uncharacterized protein</fullName>
    </submittedName>
</protein>
<reference evidence="3" key="1">
    <citation type="submission" date="2024-06" db="EMBL/GenBank/DDBJ databases">
        <title>Multi-omics analyses provide insights into the biosynthesis of the anticancer antibiotic pleurotin in Hohenbuehelia grisea.</title>
        <authorList>
            <person name="Weaver J.A."/>
            <person name="Alberti F."/>
        </authorList>
    </citation>
    <scope>NUCLEOTIDE SEQUENCE [LARGE SCALE GENOMIC DNA]</scope>
    <source>
        <strain evidence="3">T-177</strain>
    </source>
</reference>
<evidence type="ECO:0000313" key="2">
    <source>
        <dbReference type="EMBL" id="KAL0957455.1"/>
    </source>
</evidence>
<sequence>MELTKTLFEGLHGCATALVNLAPAELRDPNAPKRHANAASPTPTPPYASESTAAKMPAKADTAVSAPQLASTPSAPQTLDSSSDCKATPPSRKPPKHAHRLELIDKNDKTNTKQLESYSILAEHDNAGCPPADCFLTTATPPDDEKRTRALAQWMRRLKESDKDMAGDRGITRSMARCENFTLPSVEQDSPAASDAEDEDVDEPRTQLMKIKLPAILRDPVQRTFCPPEYRDYVHRMIAAHYCAHELIPGYAAPNWEGIESGLETDVYVFHKIWSAGVMGVSMGELVSSARSVSKAIPVRKTTMIMERQ</sequence>
<dbReference type="Proteomes" id="UP001556367">
    <property type="component" value="Unassembled WGS sequence"/>
</dbReference>